<dbReference type="VEuPathDB" id="PiroplasmaDB:BOVATA_017110"/>
<dbReference type="AlphaFoldDB" id="A0A2H6KB51"/>
<dbReference type="Proteomes" id="UP000236319">
    <property type="component" value="Unassembled WGS sequence"/>
</dbReference>
<reference evidence="1 2" key="1">
    <citation type="journal article" date="2017" name="BMC Genomics">
        <title>Whole-genome assembly of Babesia ovata and comparative genomics between closely related pathogens.</title>
        <authorList>
            <person name="Yamagishi J."/>
            <person name="Asada M."/>
            <person name="Hakimi H."/>
            <person name="Tanaka T.Q."/>
            <person name="Sugimoto C."/>
            <person name="Kawazu S."/>
        </authorList>
    </citation>
    <scope>NUCLEOTIDE SEQUENCE [LARGE SCALE GENOMIC DNA]</scope>
    <source>
        <strain evidence="1 2">Miyake</strain>
    </source>
</reference>
<dbReference type="OrthoDB" id="364825at2759"/>
<proteinExistence type="predicted"/>
<evidence type="ECO:0000313" key="1">
    <source>
        <dbReference type="EMBL" id="GBE60218.1"/>
    </source>
</evidence>
<dbReference type="RefSeq" id="XP_028866461.1">
    <property type="nucleotide sequence ID" value="XM_029010628.1"/>
</dbReference>
<dbReference type="EMBL" id="BDSA01000002">
    <property type="protein sequence ID" value="GBE60218.1"/>
    <property type="molecule type" value="Genomic_DNA"/>
</dbReference>
<dbReference type="GeneID" id="39873988"/>
<accession>A0A2H6KB51</accession>
<organism evidence="1 2">
    <name type="scientific">Babesia ovata</name>
    <dbReference type="NCBI Taxonomy" id="189622"/>
    <lineage>
        <taxon>Eukaryota</taxon>
        <taxon>Sar</taxon>
        <taxon>Alveolata</taxon>
        <taxon>Apicomplexa</taxon>
        <taxon>Aconoidasida</taxon>
        <taxon>Piroplasmida</taxon>
        <taxon>Babesiidae</taxon>
        <taxon>Babesia</taxon>
    </lineage>
</organism>
<protein>
    <submittedName>
        <fullName evidence="1">Uncharacterized protein</fullName>
    </submittedName>
</protein>
<comment type="caution">
    <text evidence="1">The sequence shown here is derived from an EMBL/GenBank/DDBJ whole genome shotgun (WGS) entry which is preliminary data.</text>
</comment>
<gene>
    <name evidence="1" type="ORF">BOVATA_017110</name>
</gene>
<sequence>MPLCTIDEFEKEVLDIGANASDAYEESDAPFAADADDDEDLGVFVFYQGDVDGVCALFILEHHKRLSHGLKLTSYPVQGEADIYSYIKKNLSISTTYPDVQHEAYLRVVLLGVHGWDPEVLYAIKVHFSQKLPESRRSELKICIVPSSRPLTFFNVSFDADWYFFVENEQEVALEQSIQERELVGGIYTSTSVASLIASITKTTHESSRAAIMYASAVATIGRVEHSGALDTSVNTQITRMFQEISMLDGGPYVQYDSERTPFPLISFTSLEEALKISPYMFMYDPQRKRDTLAEFRIHCDLMTDEFTSEFCNLDPKRQSQVLRQLNGRIKRVDMTQLMWLRRSSSMPCVDMVYILIAILVGWMNKDNESTVGTAPVIASDFMYNTLTDRMSQESFYDKVIMTQLKQKTYQLVVDTYDSISSSKIKSRLFGTHKVLFATLFPKHPVEHIDELRFLGFMISSLHSRGNSDEGFCRVLVFVRNPDADGILAYGYSPDVSGNFPDLWALVFSSVAHDDTSFVFDVFRPTCLDIRTDDVEAAKNRIVDRMRIALEAKQVSYFANNDVHSDEEASFEGSDEETEESQ</sequence>
<keyword evidence="2" id="KW-1185">Reference proteome</keyword>
<evidence type="ECO:0000313" key="2">
    <source>
        <dbReference type="Proteomes" id="UP000236319"/>
    </source>
</evidence>
<name>A0A2H6KB51_9APIC</name>